<dbReference type="EMBL" id="CAAALY010079287">
    <property type="protein sequence ID" value="VEL26293.1"/>
    <property type="molecule type" value="Genomic_DNA"/>
</dbReference>
<organism evidence="2 3">
    <name type="scientific">Protopolystoma xenopodis</name>
    <dbReference type="NCBI Taxonomy" id="117903"/>
    <lineage>
        <taxon>Eukaryota</taxon>
        <taxon>Metazoa</taxon>
        <taxon>Spiralia</taxon>
        <taxon>Lophotrochozoa</taxon>
        <taxon>Platyhelminthes</taxon>
        <taxon>Monogenea</taxon>
        <taxon>Polyopisthocotylea</taxon>
        <taxon>Polystomatidea</taxon>
        <taxon>Polystomatidae</taxon>
        <taxon>Protopolystoma</taxon>
    </lineage>
</organism>
<feature type="compositionally biased region" description="Polar residues" evidence="1">
    <location>
        <begin position="140"/>
        <end position="149"/>
    </location>
</feature>
<feature type="compositionally biased region" description="Low complexity" evidence="1">
    <location>
        <begin position="128"/>
        <end position="139"/>
    </location>
</feature>
<reference evidence="2" key="1">
    <citation type="submission" date="2018-11" db="EMBL/GenBank/DDBJ databases">
        <authorList>
            <consortium name="Pathogen Informatics"/>
        </authorList>
    </citation>
    <scope>NUCLEOTIDE SEQUENCE</scope>
</reference>
<dbReference type="AlphaFoldDB" id="A0A448X2P2"/>
<keyword evidence="3" id="KW-1185">Reference proteome</keyword>
<evidence type="ECO:0000313" key="2">
    <source>
        <dbReference type="EMBL" id="VEL26293.1"/>
    </source>
</evidence>
<evidence type="ECO:0000256" key="1">
    <source>
        <dbReference type="SAM" id="MobiDB-lite"/>
    </source>
</evidence>
<evidence type="ECO:0000313" key="3">
    <source>
        <dbReference type="Proteomes" id="UP000784294"/>
    </source>
</evidence>
<accession>A0A448X2P2</accession>
<feature type="region of interest" description="Disordered" evidence="1">
    <location>
        <begin position="128"/>
        <end position="153"/>
    </location>
</feature>
<proteinExistence type="predicted"/>
<name>A0A448X2P2_9PLAT</name>
<protein>
    <submittedName>
        <fullName evidence="2">Uncharacterized protein</fullName>
    </submittedName>
</protein>
<gene>
    <name evidence="2" type="ORF">PXEA_LOCUS19733</name>
</gene>
<dbReference type="Proteomes" id="UP000784294">
    <property type="component" value="Unassembled WGS sequence"/>
</dbReference>
<comment type="caution">
    <text evidence="2">The sequence shown here is derived from an EMBL/GenBank/DDBJ whole genome shotgun (WGS) entry which is preliminary data.</text>
</comment>
<sequence>MQTYPSGLRVSIRLPVNTSVSEMVAEFTKRAGSSSNSGLELGLNSAVSGPAATASSPAAVGSTGLLTVRQTGLVLCALSQLVDRLFEAAAEELPLPHLLLFSSHLMRASAEELFDRTDCLPLVSSLPPSSLASQRPSSLAGNTESNSPLSRPMIGRIGAGAGPTLATSWVIQASQSQLGPTSRLALGCPAKLASRNAPLLLDR</sequence>